<dbReference type="RefSeq" id="WP_109637309.1">
    <property type="nucleotide sequence ID" value="NC_014532.2"/>
</dbReference>
<keyword evidence="3" id="KW-1185">Reference proteome</keyword>
<evidence type="ECO:0000313" key="2">
    <source>
        <dbReference type="EMBL" id="WPU47469.1"/>
    </source>
</evidence>
<gene>
    <name evidence="2" type="ORF">SR933_00850</name>
</gene>
<evidence type="ECO:0000259" key="1">
    <source>
        <dbReference type="Pfam" id="PF12870"/>
    </source>
</evidence>
<proteinExistence type="predicted"/>
<evidence type="ECO:0000313" key="3">
    <source>
        <dbReference type="Proteomes" id="UP001322512"/>
    </source>
</evidence>
<feature type="domain" description="DUF4878" evidence="1">
    <location>
        <begin position="38"/>
        <end position="150"/>
    </location>
</feature>
<organism evidence="2 3">
    <name type="scientific">Halomonas elongata (strain ATCC 33173 / DSM 2581 / NBRC 15536 / NCIMB 2198 / 1H9)</name>
    <dbReference type="NCBI Taxonomy" id="768066"/>
    <lineage>
        <taxon>Bacteria</taxon>
        <taxon>Pseudomonadati</taxon>
        <taxon>Pseudomonadota</taxon>
        <taxon>Gammaproteobacteria</taxon>
        <taxon>Oceanospirillales</taxon>
        <taxon>Halomonadaceae</taxon>
        <taxon>Halomonas</taxon>
    </lineage>
</organism>
<protein>
    <submittedName>
        <fullName evidence="2">DUF4878 domain-containing protein</fullName>
    </submittedName>
</protein>
<dbReference type="EMBL" id="CP139472">
    <property type="protein sequence ID" value="WPU47469.1"/>
    <property type="molecule type" value="Genomic_DNA"/>
</dbReference>
<dbReference type="Gene3D" id="3.10.450.50">
    <property type="match status" value="1"/>
</dbReference>
<dbReference type="InterPro" id="IPR024267">
    <property type="entry name" value="DUF4878"/>
</dbReference>
<sequence length="152" mass="16630">MTTFKPLNASLQHGEYGDSSMTRFMHFLASALILLMVSACGASTDTPESSLTAFYEAVAENDAKTALEHVSLADIKESEMGVAREKIKMMVGNFHAKAEEKGGIEKVEVLNVATNEEKTEAEVEVQVTFGNGKSEKNTDDMVKEDGEWKISF</sequence>
<reference evidence="2 3" key="1">
    <citation type="submission" date="2023-11" db="EMBL/GenBank/DDBJ databases">
        <title>MicrobeMod: A computational toolkit for identifying prokaryotic methylation and restriction-modification with nanopore sequencing.</title>
        <authorList>
            <person name="Crits-Christoph A."/>
            <person name="Kang S.C."/>
            <person name="Lee H."/>
            <person name="Ostrov N."/>
        </authorList>
    </citation>
    <scope>NUCLEOTIDE SEQUENCE [LARGE SCALE GENOMIC DNA]</scope>
    <source>
        <strain evidence="2 3">ATCC 33173</strain>
    </source>
</reference>
<dbReference type="Pfam" id="PF12870">
    <property type="entry name" value="DUF4878"/>
    <property type="match status" value="1"/>
</dbReference>
<accession>A0ABZ0TBZ9</accession>
<name>A0ABZ0TBZ9_HALED</name>
<dbReference type="Proteomes" id="UP001322512">
    <property type="component" value="Chromosome"/>
</dbReference>
<dbReference type="GeneID" id="91008710"/>